<sequence length="182" mass="20613">MEDVQILEYTFRETEDMGPVTTLLEGHVFHVTKQRFLPAIRKTGYLLPNEAGTRPSTFGLRSNSFFLRRGCVSLFDYRTIPDDPDYRRRCWPLQAAEPGGDGIAILFIDSALHDRLIPWTKWNDERAWSEVVVPYVEAGFQGPLPLTHIERVVLVTVLEDPNSLAAIVRGARTESQNNEGIG</sequence>
<evidence type="ECO:0000313" key="2">
    <source>
        <dbReference type="Proteomes" id="UP001139971"/>
    </source>
</evidence>
<dbReference type="AlphaFoldDB" id="A0A9X4BK40"/>
<keyword evidence="2" id="KW-1185">Reference proteome</keyword>
<gene>
    <name evidence="1" type="ORF">OD750_009580</name>
</gene>
<dbReference type="Proteomes" id="UP001139971">
    <property type="component" value="Unassembled WGS sequence"/>
</dbReference>
<dbReference type="EMBL" id="JAOVZO020000014">
    <property type="protein sequence ID" value="MDC8012794.1"/>
    <property type="molecule type" value="Genomic_DNA"/>
</dbReference>
<accession>A0A9X4BK40</accession>
<organism evidence="1 2">
    <name type="scientific">Tahibacter soli</name>
    <dbReference type="NCBI Taxonomy" id="2983605"/>
    <lineage>
        <taxon>Bacteria</taxon>
        <taxon>Pseudomonadati</taxon>
        <taxon>Pseudomonadota</taxon>
        <taxon>Gammaproteobacteria</taxon>
        <taxon>Lysobacterales</taxon>
        <taxon>Rhodanobacteraceae</taxon>
        <taxon>Tahibacter</taxon>
    </lineage>
</organism>
<name>A0A9X4BK40_9GAMM</name>
<evidence type="ECO:0000313" key="1">
    <source>
        <dbReference type="EMBL" id="MDC8012794.1"/>
    </source>
</evidence>
<reference evidence="1" key="1">
    <citation type="submission" date="2023-02" db="EMBL/GenBank/DDBJ databases">
        <title>Tahibacter soli sp. nov. isolated from soil.</title>
        <authorList>
            <person name="Baek J.H."/>
            <person name="Lee J.K."/>
            <person name="Choi D.G."/>
            <person name="Jeon C.O."/>
        </authorList>
    </citation>
    <scope>NUCLEOTIDE SEQUENCE</scope>
    <source>
        <strain evidence="1">BL</strain>
    </source>
</reference>
<dbReference type="RefSeq" id="WP_263544874.1">
    <property type="nucleotide sequence ID" value="NZ_JAOVZO020000014.1"/>
</dbReference>
<comment type="caution">
    <text evidence="1">The sequence shown here is derived from an EMBL/GenBank/DDBJ whole genome shotgun (WGS) entry which is preliminary data.</text>
</comment>
<proteinExistence type="predicted"/>
<protein>
    <submittedName>
        <fullName evidence="1">Uncharacterized protein</fullName>
    </submittedName>
</protein>